<organism evidence="2 3">
    <name type="scientific">Lactuca saligna</name>
    <name type="common">Willowleaf lettuce</name>
    <dbReference type="NCBI Taxonomy" id="75948"/>
    <lineage>
        <taxon>Eukaryota</taxon>
        <taxon>Viridiplantae</taxon>
        <taxon>Streptophyta</taxon>
        <taxon>Embryophyta</taxon>
        <taxon>Tracheophyta</taxon>
        <taxon>Spermatophyta</taxon>
        <taxon>Magnoliopsida</taxon>
        <taxon>eudicotyledons</taxon>
        <taxon>Gunneridae</taxon>
        <taxon>Pentapetalae</taxon>
        <taxon>asterids</taxon>
        <taxon>campanulids</taxon>
        <taxon>Asterales</taxon>
        <taxon>Asteraceae</taxon>
        <taxon>Cichorioideae</taxon>
        <taxon>Cichorieae</taxon>
        <taxon>Lactucinae</taxon>
        <taxon>Lactuca</taxon>
    </lineage>
</organism>
<protein>
    <recommendedName>
        <fullName evidence="1">MULE transposase domain-containing protein</fullName>
    </recommendedName>
</protein>
<proteinExistence type="predicted"/>
<name>A0AA35YSG1_LACSI</name>
<evidence type="ECO:0000259" key="1">
    <source>
        <dbReference type="Pfam" id="PF10551"/>
    </source>
</evidence>
<dbReference type="Pfam" id="PF10551">
    <property type="entry name" value="MULE"/>
    <property type="match status" value="1"/>
</dbReference>
<gene>
    <name evidence="2" type="ORF">LSALG_LOCUS19014</name>
</gene>
<dbReference type="EMBL" id="OX465080">
    <property type="protein sequence ID" value="CAI9279198.1"/>
    <property type="molecule type" value="Genomic_DNA"/>
</dbReference>
<evidence type="ECO:0000313" key="2">
    <source>
        <dbReference type="EMBL" id="CAI9279198.1"/>
    </source>
</evidence>
<dbReference type="Proteomes" id="UP001177003">
    <property type="component" value="Chromosome 4"/>
</dbReference>
<reference evidence="2" key="1">
    <citation type="submission" date="2023-04" db="EMBL/GenBank/DDBJ databases">
        <authorList>
            <person name="Vijverberg K."/>
            <person name="Xiong W."/>
            <person name="Schranz E."/>
        </authorList>
    </citation>
    <scope>NUCLEOTIDE SEQUENCE</scope>
</reference>
<dbReference type="PANTHER" id="PTHR47718:SF12">
    <property type="entry name" value="PROTEIN FAR1-RELATED SEQUENCE"/>
    <property type="match status" value="1"/>
</dbReference>
<accession>A0AA35YSG1</accession>
<dbReference type="AlphaFoldDB" id="A0AA35YSG1"/>
<sequence length="199" mass="23090">MSFKLESFKSCTTTLFIPQKSADIQKKSRKLNYADKEFIIRATIENVGVTKTHKLRVALKGGYECVGPEESDYKNFRKKLGNIIGNKDAQLVVNKMNERKTFYSDYSFEYKCVDSVLNAMFWADETYKVFYKEFGDVISFNPTFRANKYGMVFVPFTAIDNHKRSVTVGDDLLSNEKIESYCWLLEAFLKAHGKNQHWC</sequence>
<dbReference type="InterPro" id="IPR018289">
    <property type="entry name" value="MULE_transposase_dom"/>
</dbReference>
<dbReference type="PANTHER" id="PTHR47718">
    <property type="entry name" value="OS01G0519700 PROTEIN"/>
    <property type="match status" value="1"/>
</dbReference>
<keyword evidence="3" id="KW-1185">Reference proteome</keyword>
<feature type="domain" description="MULE transposase" evidence="1">
    <location>
        <begin position="137"/>
        <end position="194"/>
    </location>
</feature>
<evidence type="ECO:0000313" key="3">
    <source>
        <dbReference type="Proteomes" id="UP001177003"/>
    </source>
</evidence>